<organism evidence="4 5">
    <name type="scientific">Phyllosticta citriasiana</name>
    <dbReference type="NCBI Taxonomy" id="595635"/>
    <lineage>
        <taxon>Eukaryota</taxon>
        <taxon>Fungi</taxon>
        <taxon>Dikarya</taxon>
        <taxon>Ascomycota</taxon>
        <taxon>Pezizomycotina</taxon>
        <taxon>Dothideomycetes</taxon>
        <taxon>Dothideomycetes incertae sedis</taxon>
        <taxon>Botryosphaeriales</taxon>
        <taxon>Phyllostictaceae</taxon>
        <taxon>Phyllosticta</taxon>
    </lineage>
</organism>
<dbReference type="EMBL" id="JBBPHU010000014">
    <property type="protein sequence ID" value="KAK7510547.1"/>
    <property type="molecule type" value="Genomic_DNA"/>
</dbReference>
<accession>A0ABR1K9R4</accession>
<reference evidence="4 5" key="1">
    <citation type="submission" date="2024-04" db="EMBL/GenBank/DDBJ databases">
        <title>Phyllosticta paracitricarpa is synonymous to the EU quarantine fungus P. citricarpa based on phylogenomic analyses.</title>
        <authorList>
            <consortium name="Lawrence Berkeley National Laboratory"/>
            <person name="Van Ingen-Buijs V.A."/>
            <person name="Van Westerhoven A.C."/>
            <person name="Haridas S."/>
            <person name="Skiadas P."/>
            <person name="Martin F."/>
            <person name="Groenewald J.Z."/>
            <person name="Crous P.W."/>
            <person name="Seidl M.F."/>
        </authorList>
    </citation>
    <scope>NUCLEOTIDE SEQUENCE [LARGE SCALE GENOMIC DNA]</scope>
    <source>
        <strain evidence="4 5">CBS 123371</strain>
    </source>
</reference>
<dbReference type="InterPro" id="IPR002669">
    <property type="entry name" value="UreD"/>
</dbReference>
<proteinExistence type="inferred from homology"/>
<dbReference type="PANTHER" id="PTHR33643:SF1">
    <property type="entry name" value="UREASE ACCESSORY PROTEIN D"/>
    <property type="match status" value="1"/>
</dbReference>
<comment type="similarity">
    <text evidence="1">Belongs to the UreD family.</text>
</comment>
<keyword evidence="2" id="KW-0143">Chaperone</keyword>
<dbReference type="HAMAP" id="MF_01384">
    <property type="entry name" value="UreD"/>
    <property type="match status" value="1"/>
</dbReference>
<feature type="transmembrane region" description="Helical" evidence="3">
    <location>
        <begin position="250"/>
        <end position="271"/>
    </location>
</feature>
<keyword evidence="3" id="KW-1133">Transmembrane helix</keyword>
<keyword evidence="3" id="KW-0472">Membrane</keyword>
<dbReference type="Pfam" id="PF01774">
    <property type="entry name" value="UreD"/>
    <property type="match status" value="1"/>
</dbReference>
<sequence length="371" mass="39218">MAYSNPFPPSASQPGRGEIDLALLPPSTPVLKTLSYQYPLKLIAPEPIILQQATSSNEDAAPTVHTVFFLTYGGGLVAGDTIDLHIKLAPTTRLVLLTQGSTKIFKAPSSASEHRAGQTMTVDLAPRAALCYLPDPVQPFSESSFTQIQRYRLAVDSSAGGSAGQPVASLCALDWVSEGRSARGEHWGFWSYVSRNEVYLAPSPSASQADGSARPNAKDRLLIRDNIMLHNGVEGGSVTTAGDVLGRMDGLAAVGTLVLCGPVFVALGAFFMDEFAALPRIGAKSWSSGAAAAAPGDFESELSGQEKWRADRLRQEAADGVLWTAANVRGSVLVKVGAKTVEGARSWLGGMIKREGSVEREFGEGALLCLK</sequence>
<evidence type="ECO:0000256" key="2">
    <source>
        <dbReference type="ARBA" id="ARBA00023186"/>
    </source>
</evidence>
<dbReference type="PANTHER" id="PTHR33643">
    <property type="entry name" value="UREASE ACCESSORY PROTEIN D"/>
    <property type="match status" value="1"/>
</dbReference>
<evidence type="ECO:0000256" key="3">
    <source>
        <dbReference type="SAM" id="Phobius"/>
    </source>
</evidence>
<evidence type="ECO:0000313" key="5">
    <source>
        <dbReference type="Proteomes" id="UP001363622"/>
    </source>
</evidence>
<evidence type="ECO:0000313" key="4">
    <source>
        <dbReference type="EMBL" id="KAK7510547.1"/>
    </source>
</evidence>
<protein>
    <submittedName>
        <fullName evidence="4">UreD urease accessory protein-domain-containing protein</fullName>
    </submittedName>
</protein>
<evidence type="ECO:0000256" key="1">
    <source>
        <dbReference type="ARBA" id="ARBA00007177"/>
    </source>
</evidence>
<dbReference type="Proteomes" id="UP001363622">
    <property type="component" value="Unassembled WGS sequence"/>
</dbReference>
<keyword evidence="5" id="KW-1185">Reference proteome</keyword>
<comment type="caution">
    <text evidence="4">The sequence shown here is derived from an EMBL/GenBank/DDBJ whole genome shotgun (WGS) entry which is preliminary data.</text>
</comment>
<gene>
    <name evidence="4" type="ORF">IWZ03DRAFT_388867</name>
</gene>
<name>A0ABR1K9R4_9PEZI</name>
<keyword evidence="3" id="KW-0812">Transmembrane</keyword>